<dbReference type="AlphaFoldDB" id="A0A0C9Z4M5"/>
<name>A0A0C9Z4M5_9AGAM</name>
<keyword evidence="2" id="KW-1185">Reference proteome</keyword>
<organism evidence="1 2">
    <name type="scientific">Pisolithus microcarpus 441</name>
    <dbReference type="NCBI Taxonomy" id="765257"/>
    <lineage>
        <taxon>Eukaryota</taxon>
        <taxon>Fungi</taxon>
        <taxon>Dikarya</taxon>
        <taxon>Basidiomycota</taxon>
        <taxon>Agaricomycotina</taxon>
        <taxon>Agaricomycetes</taxon>
        <taxon>Agaricomycetidae</taxon>
        <taxon>Boletales</taxon>
        <taxon>Sclerodermatineae</taxon>
        <taxon>Pisolithaceae</taxon>
        <taxon>Pisolithus</taxon>
    </lineage>
</organism>
<evidence type="ECO:0000313" key="1">
    <source>
        <dbReference type="EMBL" id="KIK17412.1"/>
    </source>
</evidence>
<dbReference type="Proteomes" id="UP000054018">
    <property type="component" value="Unassembled WGS sequence"/>
</dbReference>
<gene>
    <name evidence="1" type="ORF">PISMIDRAFT_111516</name>
</gene>
<dbReference type="HOGENOM" id="CLU_161754_0_0_1"/>
<evidence type="ECO:0000313" key="2">
    <source>
        <dbReference type="Proteomes" id="UP000054018"/>
    </source>
</evidence>
<feature type="non-terminal residue" evidence="1">
    <location>
        <position position="1"/>
    </location>
</feature>
<dbReference type="OrthoDB" id="3256444at2759"/>
<proteinExistence type="predicted"/>
<dbReference type="EMBL" id="KN833829">
    <property type="protein sequence ID" value="KIK17412.1"/>
    <property type="molecule type" value="Genomic_DNA"/>
</dbReference>
<sequence length="113" mass="13241">YLKWATSKNFLLMLPEDTKRRQVEAASSTQRSLDNHLVPRDQVPHYSECAFQDVSIQWLIETDQPIHILQNPAFQQMIILASRANHSVKILTLKQTRQSIIDLFKSNLRELRK</sequence>
<reference evidence="2" key="2">
    <citation type="submission" date="2015-01" db="EMBL/GenBank/DDBJ databases">
        <title>Evolutionary Origins and Diversification of the Mycorrhizal Mutualists.</title>
        <authorList>
            <consortium name="DOE Joint Genome Institute"/>
            <consortium name="Mycorrhizal Genomics Consortium"/>
            <person name="Kohler A."/>
            <person name="Kuo A."/>
            <person name="Nagy L.G."/>
            <person name="Floudas D."/>
            <person name="Copeland A."/>
            <person name="Barry K.W."/>
            <person name="Cichocki N."/>
            <person name="Veneault-Fourrey C."/>
            <person name="LaButti K."/>
            <person name="Lindquist E.A."/>
            <person name="Lipzen A."/>
            <person name="Lundell T."/>
            <person name="Morin E."/>
            <person name="Murat C."/>
            <person name="Riley R."/>
            <person name="Ohm R."/>
            <person name="Sun H."/>
            <person name="Tunlid A."/>
            <person name="Henrissat B."/>
            <person name="Grigoriev I.V."/>
            <person name="Hibbett D.S."/>
            <person name="Martin F."/>
        </authorList>
    </citation>
    <scope>NUCLEOTIDE SEQUENCE [LARGE SCALE GENOMIC DNA]</scope>
    <source>
        <strain evidence="2">441</strain>
    </source>
</reference>
<protein>
    <submittedName>
        <fullName evidence="1">Uncharacterized protein</fullName>
    </submittedName>
</protein>
<reference evidence="1 2" key="1">
    <citation type="submission" date="2014-04" db="EMBL/GenBank/DDBJ databases">
        <authorList>
            <consortium name="DOE Joint Genome Institute"/>
            <person name="Kuo A."/>
            <person name="Kohler A."/>
            <person name="Costa M.D."/>
            <person name="Nagy L.G."/>
            <person name="Floudas D."/>
            <person name="Copeland A."/>
            <person name="Barry K.W."/>
            <person name="Cichocki N."/>
            <person name="Veneault-Fourrey C."/>
            <person name="LaButti K."/>
            <person name="Lindquist E.A."/>
            <person name="Lipzen A."/>
            <person name="Lundell T."/>
            <person name="Morin E."/>
            <person name="Murat C."/>
            <person name="Sun H."/>
            <person name="Tunlid A."/>
            <person name="Henrissat B."/>
            <person name="Grigoriev I.V."/>
            <person name="Hibbett D.S."/>
            <person name="Martin F."/>
            <person name="Nordberg H.P."/>
            <person name="Cantor M.N."/>
            <person name="Hua S.X."/>
        </authorList>
    </citation>
    <scope>NUCLEOTIDE SEQUENCE [LARGE SCALE GENOMIC DNA]</scope>
    <source>
        <strain evidence="1 2">441</strain>
    </source>
</reference>
<accession>A0A0C9Z4M5</accession>